<evidence type="ECO:0000313" key="9">
    <source>
        <dbReference type="Proteomes" id="UP000177791"/>
    </source>
</evidence>
<dbReference type="RefSeq" id="WP_070732881.1">
    <property type="nucleotide sequence ID" value="NZ_MDZC01000028.1"/>
</dbReference>
<keyword evidence="2" id="KW-1003">Cell membrane</keyword>
<evidence type="ECO:0000256" key="5">
    <source>
        <dbReference type="ARBA" id="ARBA00023136"/>
    </source>
</evidence>
<name>A0A1G1TAC3_9BACT</name>
<reference evidence="8 9" key="1">
    <citation type="submission" date="2016-08" db="EMBL/GenBank/DDBJ databases">
        <title>Hymenobacter coccineus sp. nov., Hymenobacter lapidarius sp. nov. and Hymenobacter glacialis sp. nov., isolated from Antarctic soil.</title>
        <authorList>
            <person name="Sedlacek I."/>
            <person name="Kralova S."/>
            <person name="Kyrova K."/>
            <person name="Maslanova I."/>
            <person name="Stankova E."/>
            <person name="Vrbovska V."/>
            <person name="Nemec M."/>
            <person name="Bartak M."/>
            <person name="Svec P."/>
            <person name="Busse H.-J."/>
            <person name="Pantucek R."/>
        </authorList>
    </citation>
    <scope>NUCLEOTIDE SEQUENCE [LARGE SCALE GENOMIC DNA]</scope>
    <source>
        <strain evidence="8 9">CCM 8648</strain>
    </source>
</reference>
<protein>
    <recommendedName>
        <fullName evidence="7">DUF3817 domain-containing protein</fullName>
    </recommendedName>
</protein>
<dbReference type="EMBL" id="MDZC01000028">
    <property type="protein sequence ID" value="OGX87816.1"/>
    <property type="molecule type" value="Genomic_DNA"/>
</dbReference>
<feature type="transmembrane region" description="Helical" evidence="6">
    <location>
        <begin position="76"/>
        <end position="95"/>
    </location>
</feature>
<keyword evidence="9" id="KW-1185">Reference proteome</keyword>
<keyword evidence="4 6" id="KW-1133">Transmembrane helix</keyword>
<evidence type="ECO:0000256" key="3">
    <source>
        <dbReference type="ARBA" id="ARBA00022692"/>
    </source>
</evidence>
<proteinExistence type="predicted"/>
<dbReference type="STRING" id="1908236.BEN48_10840"/>
<feature type="domain" description="DUF3817" evidence="7">
    <location>
        <begin position="14"/>
        <end position="99"/>
    </location>
</feature>
<dbReference type="Proteomes" id="UP000177791">
    <property type="component" value="Unassembled WGS sequence"/>
</dbReference>
<evidence type="ECO:0000259" key="7">
    <source>
        <dbReference type="Pfam" id="PF12823"/>
    </source>
</evidence>
<accession>A0A1G1TAC3</accession>
<comment type="caution">
    <text evidence="8">The sequence shown here is derived from an EMBL/GenBank/DDBJ whole genome shotgun (WGS) entry which is preliminary data.</text>
</comment>
<comment type="subcellular location">
    <subcellularLocation>
        <location evidence="1">Cell membrane</location>
        <topology evidence="1">Multi-pass membrane protein</topology>
    </subcellularLocation>
</comment>
<dbReference type="InterPro" id="IPR023845">
    <property type="entry name" value="DUF3817_TM"/>
</dbReference>
<evidence type="ECO:0000256" key="6">
    <source>
        <dbReference type="SAM" id="Phobius"/>
    </source>
</evidence>
<evidence type="ECO:0000256" key="2">
    <source>
        <dbReference type="ARBA" id="ARBA00022475"/>
    </source>
</evidence>
<dbReference type="OrthoDB" id="1121311at2"/>
<keyword evidence="3 6" id="KW-0812">Transmembrane</keyword>
<evidence type="ECO:0000256" key="1">
    <source>
        <dbReference type="ARBA" id="ARBA00004651"/>
    </source>
</evidence>
<feature type="transmembrane region" description="Helical" evidence="6">
    <location>
        <begin position="49"/>
        <end position="70"/>
    </location>
</feature>
<dbReference type="Pfam" id="PF12823">
    <property type="entry name" value="DUF3817"/>
    <property type="match status" value="1"/>
</dbReference>
<organism evidence="8 9">
    <name type="scientific">Hymenobacter glacialis</name>
    <dbReference type="NCBI Taxonomy" id="1908236"/>
    <lineage>
        <taxon>Bacteria</taxon>
        <taxon>Pseudomonadati</taxon>
        <taxon>Bacteroidota</taxon>
        <taxon>Cytophagia</taxon>
        <taxon>Cytophagales</taxon>
        <taxon>Hymenobacteraceae</taxon>
        <taxon>Hymenobacter</taxon>
    </lineage>
</organism>
<evidence type="ECO:0000256" key="4">
    <source>
        <dbReference type="ARBA" id="ARBA00022989"/>
    </source>
</evidence>
<dbReference type="GO" id="GO:0005886">
    <property type="term" value="C:plasma membrane"/>
    <property type="evidence" value="ECO:0007669"/>
    <property type="project" value="UniProtKB-SubCell"/>
</dbReference>
<dbReference type="PANTHER" id="PTHR40077">
    <property type="entry name" value="MEMBRANE PROTEIN-RELATED"/>
    <property type="match status" value="1"/>
</dbReference>
<gene>
    <name evidence="8" type="ORF">BEN48_10840</name>
</gene>
<evidence type="ECO:0000313" key="8">
    <source>
        <dbReference type="EMBL" id="OGX87816.1"/>
    </source>
</evidence>
<dbReference type="NCBIfam" id="TIGR03954">
    <property type="entry name" value="integ_memb_HG"/>
    <property type="match status" value="1"/>
</dbReference>
<keyword evidence="5 6" id="KW-0472">Membrane</keyword>
<dbReference type="AlphaFoldDB" id="A0A1G1TAC3"/>
<sequence>MSLTPGTLLLTSLGRLRLIGFLEGVSLLVLLGIAMPLKYLAGQPTAVRYVGMAHGVLFVVYVLLVIQVAIQYRWSLGKAALALVASVLPFGTFWADRRLFH</sequence>
<dbReference type="PANTHER" id="PTHR40077:SF1">
    <property type="entry name" value="MEMBRANE PROTEIN"/>
    <property type="match status" value="1"/>
</dbReference>
<feature type="transmembrane region" description="Helical" evidence="6">
    <location>
        <begin position="18"/>
        <end position="37"/>
    </location>
</feature>